<name>A0A1D8P797_9FLAO</name>
<feature type="transmembrane region" description="Helical" evidence="6">
    <location>
        <begin position="329"/>
        <end position="349"/>
    </location>
</feature>
<evidence type="ECO:0000256" key="6">
    <source>
        <dbReference type="SAM" id="Phobius"/>
    </source>
</evidence>
<feature type="transmembrane region" description="Helical" evidence="6">
    <location>
        <begin position="479"/>
        <end position="498"/>
    </location>
</feature>
<dbReference type="InterPro" id="IPR025405">
    <property type="entry name" value="DUF4131"/>
</dbReference>
<evidence type="ECO:0000256" key="5">
    <source>
        <dbReference type="ARBA" id="ARBA00023136"/>
    </source>
</evidence>
<keyword evidence="3 6" id="KW-0812">Transmembrane</keyword>
<feature type="transmembrane region" description="Helical" evidence="6">
    <location>
        <begin position="32"/>
        <end position="49"/>
    </location>
</feature>
<feature type="domain" description="DUF4131" evidence="8">
    <location>
        <begin position="33"/>
        <end position="188"/>
    </location>
</feature>
<gene>
    <name evidence="9" type="ORF">LPB138_07115</name>
</gene>
<feature type="transmembrane region" description="Helical" evidence="6">
    <location>
        <begin position="7"/>
        <end position="26"/>
    </location>
</feature>
<feature type="transmembrane region" description="Helical" evidence="6">
    <location>
        <begin position="251"/>
        <end position="273"/>
    </location>
</feature>
<evidence type="ECO:0000259" key="8">
    <source>
        <dbReference type="Pfam" id="PF13567"/>
    </source>
</evidence>
<proteinExistence type="predicted"/>
<dbReference type="RefSeq" id="WP_070236600.1">
    <property type="nucleotide sequence ID" value="NZ_CP017478.1"/>
</dbReference>
<feature type="transmembrane region" description="Helical" evidence="6">
    <location>
        <begin position="504"/>
        <end position="522"/>
    </location>
</feature>
<feature type="transmembrane region" description="Helical" evidence="6">
    <location>
        <begin position="419"/>
        <end position="441"/>
    </location>
</feature>
<dbReference type="STRING" id="1850246.LPB138_07115"/>
<feature type="transmembrane region" description="Helical" evidence="6">
    <location>
        <begin position="61"/>
        <end position="79"/>
    </location>
</feature>
<dbReference type="PANTHER" id="PTHR30619">
    <property type="entry name" value="DNA INTERNALIZATION/COMPETENCE PROTEIN COMEC/REC2"/>
    <property type="match status" value="1"/>
</dbReference>
<dbReference type="InterPro" id="IPR052159">
    <property type="entry name" value="Competence_DNA_uptake"/>
</dbReference>
<dbReference type="NCBIfam" id="TIGR00360">
    <property type="entry name" value="ComEC_N-term"/>
    <property type="match status" value="1"/>
</dbReference>
<keyword evidence="10" id="KW-1185">Reference proteome</keyword>
<comment type="subcellular location">
    <subcellularLocation>
        <location evidence="1">Cell membrane</location>
        <topology evidence="1">Multi-pass membrane protein</topology>
    </subcellularLocation>
</comment>
<evidence type="ECO:0000256" key="4">
    <source>
        <dbReference type="ARBA" id="ARBA00022989"/>
    </source>
</evidence>
<evidence type="ECO:0000313" key="9">
    <source>
        <dbReference type="EMBL" id="AOW20457.1"/>
    </source>
</evidence>
<evidence type="ECO:0000256" key="2">
    <source>
        <dbReference type="ARBA" id="ARBA00022475"/>
    </source>
</evidence>
<dbReference type="Proteomes" id="UP000176050">
    <property type="component" value="Chromosome"/>
</dbReference>
<evidence type="ECO:0000313" key="10">
    <source>
        <dbReference type="Proteomes" id="UP000176050"/>
    </source>
</evidence>
<dbReference type="EMBL" id="CP017478">
    <property type="protein sequence ID" value="AOW20457.1"/>
    <property type="molecule type" value="Genomic_DNA"/>
</dbReference>
<evidence type="ECO:0008006" key="11">
    <source>
        <dbReference type="Google" id="ProtNLM"/>
    </source>
</evidence>
<feature type="transmembrane region" description="Helical" evidence="6">
    <location>
        <begin position="447"/>
        <end position="467"/>
    </location>
</feature>
<keyword evidence="4 6" id="KW-1133">Transmembrane helix</keyword>
<feature type="transmembrane region" description="Helical" evidence="6">
    <location>
        <begin position="285"/>
        <end position="309"/>
    </location>
</feature>
<evidence type="ECO:0000256" key="3">
    <source>
        <dbReference type="ARBA" id="ARBA00022692"/>
    </source>
</evidence>
<dbReference type="KEGG" id="lul:LPB138_07115"/>
<dbReference type="OrthoDB" id="9761531at2"/>
<accession>A0A1D8P797</accession>
<feature type="transmembrane region" description="Helical" evidence="6">
    <location>
        <begin position="384"/>
        <end position="407"/>
    </location>
</feature>
<dbReference type="Pfam" id="PF13567">
    <property type="entry name" value="DUF4131"/>
    <property type="match status" value="1"/>
</dbReference>
<dbReference type="Pfam" id="PF03772">
    <property type="entry name" value="Competence"/>
    <property type="match status" value="1"/>
</dbReference>
<evidence type="ECO:0000259" key="7">
    <source>
        <dbReference type="Pfam" id="PF03772"/>
    </source>
</evidence>
<evidence type="ECO:0000256" key="1">
    <source>
        <dbReference type="ARBA" id="ARBA00004651"/>
    </source>
</evidence>
<dbReference type="AlphaFoldDB" id="A0A1D8P797"/>
<feature type="transmembrane region" description="Helical" evidence="6">
    <location>
        <begin position="356"/>
        <end position="372"/>
    </location>
</feature>
<organism evidence="9 10">
    <name type="scientific">Urechidicola croceus</name>
    <dbReference type="NCBI Taxonomy" id="1850246"/>
    <lineage>
        <taxon>Bacteria</taxon>
        <taxon>Pseudomonadati</taxon>
        <taxon>Bacteroidota</taxon>
        <taxon>Flavobacteriia</taxon>
        <taxon>Flavobacteriales</taxon>
        <taxon>Flavobacteriaceae</taxon>
        <taxon>Urechidicola</taxon>
    </lineage>
</organism>
<keyword evidence="5 6" id="KW-0472">Membrane</keyword>
<dbReference type="GO" id="GO:0005886">
    <property type="term" value="C:plasma membrane"/>
    <property type="evidence" value="ECO:0007669"/>
    <property type="project" value="UniProtKB-SubCell"/>
</dbReference>
<sequence>MIKILQFVPVQITFFLVIGILFGYYFDFNTTNILFALVGFLFVLGFIYLKTNTSYSSSLYFNFIVYLISFFIGISSISIKNELNNPNHYSHFLDDDNKVVLIVEKTLKPNQYQDKYEVSVIQLDKHSVIGKVLLNVKKDSFLFLNIGDKIYVKSEFQEVNHPKNPYGFNYKEYLKKQNVHHQLFVSNNEIHHLSKRKFSLNRIAFNIRESINNSLKANGFKGDELAVMNALLLGQRQDISSELIQSYSGAGAIHILAVSGLHIGIILLILNFVFKPIEKLPKGKLFKAILVVSFLWIFAFVAGMSASVIRAVTMFTAVAIGMQVNRPTNVYNTLVISMFFLLLFNPYFLFDVGFQLSYLAVFAIVWIQPLLSGLWKPKWKLVNYFWQLLTVSIAAQFGVVPISLYYFHQFPGLFFISNLVVIPVLGIILIGGVLVIILSTLNALPIFIAKGYNYSIYLMNITIDWVAQQEEFLIKDISFSILLVISFYTLIVMSVRLFESFNSSRLIWFLISIIILQVVFIYEKGNKLTKEEFIVFHKNRFSMIGKNSKNRLNVFHNLDSISLSKDKIITQYQIGGGTKTPKFYNKLPNVFEFDTKKILVIDSLGIYNVDGFTPEIIILQQSPRINLNRLIDLIKPKLIVVDGSNYKSYMNRWKETCVQKNTPFYYTGQNGALIIRKQTENYISNFGLNDF</sequence>
<reference evidence="9 10" key="1">
    <citation type="submission" date="2016-10" db="EMBL/GenBank/DDBJ databases">
        <title>Lutibacter sp. LPB0138, isolated from marine gastropod.</title>
        <authorList>
            <person name="Kim E."/>
            <person name="Yi H."/>
        </authorList>
    </citation>
    <scope>NUCLEOTIDE SEQUENCE [LARGE SCALE GENOMIC DNA]</scope>
    <source>
        <strain evidence="9 10">LPB0138</strain>
    </source>
</reference>
<feature type="domain" description="ComEC/Rec2-related protein" evidence="7">
    <location>
        <begin position="231"/>
        <end position="495"/>
    </location>
</feature>
<dbReference type="PANTHER" id="PTHR30619:SF1">
    <property type="entry name" value="RECOMBINATION PROTEIN 2"/>
    <property type="match status" value="1"/>
</dbReference>
<protein>
    <recommendedName>
        <fullName evidence="11">Competence protein</fullName>
    </recommendedName>
</protein>
<dbReference type="InterPro" id="IPR004477">
    <property type="entry name" value="ComEC_N"/>
</dbReference>
<keyword evidence="2" id="KW-1003">Cell membrane</keyword>